<dbReference type="InterPro" id="IPR036513">
    <property type="entry name" value="STAS_dom_sf"/>
</dbReference>
<dbReference type="OrthoDB" id="3691763at2"/>
<dbReference type="PROSITE" id="PS50801">
    <property type="entry name" value="STAS"/>
    <property type="match status" value="1"/>
</dbReference>
<dbReference type="CDD" id="cd07043">
    <property type="entry name" value="STAS_anti-anti-sigma_factors"/>
    <property type="match status" value="1"/>
</dbReference>
<evidence type="ECO:0000313" key="2">
    <source>
        <dbReference type="EMBL" id="TDD02796.1"/>
    </source>
</evidence>
<dbReference type="Gene3D" id="3.30.750.24">
    <property type="entry name" value="STAS domain"/>
    <property type="match status" value="1"/>
</dbReference>
<keyword evidence="3" id="KW-1185">Reference proteome</keyword>
<comment type="caution">
    <text evidence="2">The sequence shown here is derived from an EMBL/GenBank/DDBJ whole genome shotgun (WGS) entry which is preliminary data.</text>
</comment>
<protein>
    <submittedName>
        <fullName evidence="2">Anti-sigma factor antagonist</fullName>
    </submittedName>
</protein>
<dbReference type="AlphaFoldDB" id="A0A4V2YA89"/>
<evidence type="ECO:0000313" key="3">
    <source>
        <dbReference type="Proteomes" id="UP000295674"/>
    </source>
</evidence>
<dbReference type="Pfam" id="PF01740">
    <property type="entry name" value="STAS"/>
    <property type="match status" value="1"/>
</dbReference>
<dbReference type="Proteomes" id="UP000295674">
    <property type="component" value="Unassembled WGS sequence"/>
</dbReference>
<reference evidence="2 3" key="1">
    <citation type="submission" date="2019-03" db="EMBL/GenBank/DDBJ databases">
        <title>Draft genome sequences of novel Actinobacteria.</title>
        <authorList>
            <person name="Sahin N."/>
            <person name="Ay H."/>
            <person name="Saygin H."/>
        </authorList>
    </citation>
    <scope>NUCLEOTIDE SEQUENCE [LARGE SCALE GENOMIC DNA]</scope>
    <source>
        <strain evidence="2 3">16K309</strain>
    </source>
</reference>
<sequence>MRQALVKITWFNLIGLGPQRSAGDDAADARKDDRMSLGQRVAGALGDEALHDTIGKAPAASVQVTFPRPDAVVATVSAPVDRDTVDQLETMLWPQPTSTARLVVVDLTDVRVLDVPDLQLLTHAHMLAQARGGALRVVVASEAVRNALHAAGLRALLECHATVQDALAATTTSTDVIGASRD</sequence>
<evidence type="ECO:0000259" key="1">
    <source>
        <dbReference type="PROSITE" id="PS50801"/>
    </source>
</evidence>
<proteinExistence type="predicted"/>
<organism evidence="2 3">
    <name type="scientific">Saccharopolyspora terrae</name>
    <dbReference type="NCBI Taxonomy" id="2530384"/>
    <lineage>
        <taxon>Bacteria</taxon>
        <taxon>Bacillati</taxon>
        <taxon>Actinomycetota</taxon>
        <taxon>Actinomycetes</taxon>
        <taxon>Pseudonocardiales</taxon>
        <taxon>Pseudonocardiaceae</taxon>
        <taxon>Saccharopolyspora</taxon>
    </lineage>
</organism>
<dbReference type="SUPFAM" id="SSF52091">
    <property type="entry name" value="SpoIIaa-like"/>
    <property type="match status" value="1"/>
</dbReference>
<dbReference type="EMBL" id="SMKS01000045">
    <property type="protein sequence ID" value="TDD02796.1"/>
    <property type="molecule type" value="Genomic_DNA"/>
</dbReference>
<gene>
    <name evidence="2" type="ORF">E1181_21950</name>
</gene>
<feature type="domain" description="STAS" evidence="1">
    <location>
        <begin position="69"/>
        <end position="170"/>
    </location>
</feature>
<dbReference type="InterPro" id="IPR002645">
    <property type="entry name" value="STAS_dom"/>
</dbReference>
<name>A0A4V2YA89_9PSEU</name>
<accession>A0A4V2YA89</accession>